<feature type="domain" description="Amine oxidase" evidence="6">
    <location>
        <begin position="55"/>
        <end position="339"/>
    </location>
</feature>
<evidence type="ECO:0000256" key="5">
    <source>
        <dbReference type="SAM" id="MobiDB-lite"/>
    </source>
</evidence>
<evidence type="ECO:0000256" key="3">
    <source>
        <dbReference type="ARBA" id="ARBA00023002"/>
    </source>
</evidence>
<dbReference type="PANTHER" id="PTHR43734">
    <property type="entry name" value="PHYTOENE DESATURASE"/>
    <property type="match status" value="1"/>
</dbReference>
<comment type="pathway">
    <text evidence="1 4">Carotenoid biosynthesis.</text>
</comment>
<evidence type="ECO:0000256" key="2">
    <source>
        <dbReference type="ARBA" id="ARBA00022746"/>
    </source>
</evidence>
<organism evidence="7 8">
    <name type="scientific">Lujinxingia vulgaris</name>
    <dbReference type="NCBI Taxonomy" id="2600176"/>
    <lineage>
        <taxon>Bacteria</taxon>
        <taxon>Deltaproteobacteria</taxon>
        <taxon>Bradymonadales</taxon>
        <taxon>Lujinxingiaceae</taxon>
        <taxon>Lujinxingia</taxon>
    </lineage>
</organism>
<gene>
    <name evidence="7" type="primary">crtI</name>
    <name evidence="7" type="ORF">FRC96_16890</name>
</gene>
<keyword evidence="3 4" id="KW-0560">Oxidoreductase</keyword>
<dbReference type="GO" id="GO:0016117">
    <property type="term" value="P:carotenoid biosynthetic process"/>
    <property type="evidence" value="ECO:0007669"/>
    <property type="project" value="UniProtKB-KW"/>
</dbReference>
<dbReference type="InterPro" id="IPR014105">
    <property type="entry name" value="Carotenoid/retinoid_OxRdtase"/>
</dbReference>
<dbReference type="GO" id="GO:0016491">
    <property type="term" value="F:oxidoreductase activity"/>
    <property type="evidence" value="ECO:0007669"/>
    <property type="project" value="UniProtKB-KW"/>
</dbReference>
<keyword evidence="2 4" id="KW-0125">Carotenoid biosynthesis</keyword>
<evidence type="ECO:0000259" key="6">
    <source>
        <dbReference type="Pfam" id="PF01593"/>
    </source>
</evidence>
<name>A0A5C6WVK9_9DELT</name>
<dbReference type="AlphaFoldDB" id="A0A5C6WVK9"/>
<sequence>MAPPLHRPAPGASESSGKKFSAGCRRRSTRATRTAHEGATMSAATERVIIVGAGMGGLASALRLSAQPGLEVLVLDALRGPGGKVGTATHEGVSFDTGPSVLTMPGVLEELFASADLRLDDHLKLVHPEHLFRYIYRDLSLDVHVDPADTSASIAATLGRDAADDFERFLAYCRRIWEAAAPNFVIGPAPSLGGVLKLGLSALAKMRAVDPMRTMKGAIDAQIRSPHLRDLFYRYATYNGSDPRQAPATLNCIAWVELGMGCYGVEGGMRQLARALHRAAEHKGARFAFESPVERIEATSEGFELRVQGERLKADRIIINADVAHLVADLLPADSPHGLQPDPNPSMSGYTALFKARRRSDSQRAAHAVLFPQSAYLEEFVDIFDHDRPPRDPTIYLCAQEKAHSAEGWQDYEPIFAMTNAPATAPDGSTGVDWQAHTAFITERLIGAGLIDADDTPIWTRTPEDLAKTFVGSRGSIYGAASNSKFAAFKRPPNRAPGLDGLYLASGSAHPGGGVPLCLQSGRQAAEALLVDRGR</sequence>
<reference evidence="7 8" key="1">
    <citation type="submission" date="2019-08" db="EMBL/GenBank/DDBJ databases">
        <title>Bradymonadales sp. TMQ2.</title>
        <authorList>
            <person name="Liang Q."/>
        </authorList>
    </citation>
    <scope>NUCLEOTIDE SEQUENCE [LARGE SCALE GENOMIC DNA]</scope>
    <source>
        <strain evidence="7 8">TMQ2</strain>
    </source>
</reference>
<accession>A0A5C6WVK9</accession>
<evidence type="ECO:0000313" key="8">
    <source>
        <dbReference type="Proteomes" id="UP000321046"/>
    </source>
</evidence>
<dbReference type="OrthoDB" id="9774675at2"/>
<dbReference type="InterPro" id="IPR036188">
    <property type="entry name" value="FAD/NAD-bd_sf"/>
</dbReference>
<dbReference type="Proteomes" id="UP000321046">
    <property type="component" value="Unassembled WGS sequence"/>
</dbReference>
<dbReference type="EMBL" id="VOSL01000120">
    <property type="protein sequence ID" value="TXD32642.1"/>
    <property type="molecule type" value="Genomic_DNA"/>
</dbReference>
<dbReference type="SUPFAM" id="SSF51905">
    <property type="entry name" value="FAD/NAD(P)-binding domain"/>
    <property type="match status" value="1"/>
</dbReference>
<dbReference type="Gene3D" id="3.50.50.60">
    <property type="entry name" value="FAD/NAD(P)-binding domain"/>
    <property type="match status" value="2"/>
</dbReference>
<dbReference type="Pfam" id="PF01593">
    <property type="entry name" value="Amino_oxidase"/>
    <property type="match status" value="1"/>
</dbReference>
<comment type="similarity">
    <text evidence="4">Belongs to the carotenoid/retinoid oxidoreductase family.</text>
</comment>
<dbReference type="InterPro" id="IPR002937">
    <property type="entry name" value="Amino_oxidase"/>
</dbReference>
<protein>
    <submittedName>
        <fullName evidence="7">Phytoene desaturase</fullName>
    </submittedName>
</protein>
<feature type="region of interest" description="Disordered" evidence="5">
    <location>
        <begin position="1"/>
        <end position="39"/>
    </location>
</feature>
<evidence type="ECO:0000256" key="1">
    <source>
        <dbReference type="ARBA" id="ARBA00004829"/>
    </source>
</evidence>
<comment type="caution">
    <text evidence="7">The sequence shown here is derived from an EMBL/GenBank/DDBJ whole genome shotgun (WGS) entry which is preliminary data.</text>
</comment>
<dbReference type="NCBIfam" id="TIGR02734">
    <property type="entry name" value="crtI_fam"/>
    <property type="match status" value="1"/>
</dbReference>
<evidence type="ECO:0000313" key="7">
    <source>
        <dbReference type="EMBL" id="TXD32642.1"/>
    </source>
</evidence>
<proteinExistence type="inferred from homology"/>
<dbReference type="PANTHER" id="PTHR43734:SF7">
    <property type="entry name" value="4,4'-DIAPONEUROSPORENE OXYGENASE"/>
    <property type="match status" value="1"/>
</dbReference>
<evidence type="ECO:0000256" key="4">
    <source>
        <dbReference type="RuleBase" id="RU362075"/>
    </source>
</evidence>